<comment type="caution">
    <text evidence="1">The sequence shown here is derived from an EMBL/GenBank/DDBJ whole genome shotgun (WGS) entry which is preliminary data.</text>
</comment>
<evidence type="ECO:0000313" key="2">
    <source>
        <dbReference type="Proteomes" id="UP001196413"/>
    </source>
</evidence>
<proteinExistence type="predicted"/>
<dbReference type="Proteomes" id="UP001196413">
    <property type="component" value="Unassembled WGS sequence"/>
</dbReference>
<name>A0AAD5QIH6_PARTN</name>
<dbReference type="EMBL" id="JAHQIW010000721">
    <property type="protein sequence ID" value="KAJ1349705.1"/>
    <property type="molecule type" value="Genomic_DNA"/>
</dbReference>
<accession>A0AAD5QIH6</accession>
<evidence type="ECO:0000313" key="1">
    <source>
        <dbReference type="EMBL" id="KAJ1349705.1"/>
    </source>
</evidence>
<protein>
    <submittedName>
        <fullName evidence="1">Uncharacterized protein</fullName>
    </submittedName>
</protein>
<reference evidence="1" key="1">
    <citation type="submission" date="2021-06" db="EMBL/GenBank/DDBJ databases">
        <title>Parelaphostrongylus tenuis whole genome reference sequence.</title>
        <authorList>
            <person name="Garwood T.J."/>
            <person name="Larsen P.A."/>
            <person name="Fountain-Jones N.M."/>
            <person name="Garbe J.R."/>
            <person name="Macchietto M.G."/>
            <person name="Kania S.A."/>
            <person name="Gerhold R.W."/>
            <person name="Richards J.E."/>
            <person name="Wolf T.M."/>
        </authorList>
    </citation>
    <scope>NUCLEOTIDE SEQUENCE</scope>
    <source>
        <strain evidence="1">MNPRO001-30</strain>
        <tissue evidence="1">Meninges</tissue>
    </source>
</reference>
<sequence length="66" mass="7345">MIRFVAIARVLVEAAFDECGDIHDLKTPQSPESSLAFQEGSAEVEDPQVVIYQRGVHYRLKSSPVN</sequence>
<dbReference type="AlphaFoldDB" id="A0AAD5QIH6"/>
<gene>
    <name evidence="1" type="ORF">KIN20_005325</name>
</gene>
<organism evidence="1 2">
    <name type="scientific">Parelaphostrongylus tenuis</name>
    <name type="common">Meningeal worm</name>
    <dbReference type="NCBI Taxonomy" id="148309"/>
    <lineage>
        <taxon>Eukaryota</taxon>
        <taxon>Metazoa</taxon>
        <taxon>Ecdysozoa</taxon>
        <taxon>Nematoda</taxon>
        <taxon>Chromadorea</taxon>
        <taxon>Rhabditida</taxon>
        <taxon>Rhabditina</taxon>
        <taxon>Rhabditomorpha</taxon>
        <taxon>Strongyloidea</taxon>
        <taxon>Metastrongylidae</taxon>
        <taxon>Parelaphostrongylus</taxon>
    </lineage>
</organism>
<keyword evidence="2" id="KW-1185">Reference proteome</keyword>